<dbReference type="EMBL" id="UINC01127346">
    <property type="protein sequence ID" value="SVD06399.1"/>
    <property type="molecule type" value="Genomic_DNA"/>
</dbReference>
<dbReference type="PANTHER" id="PTHR20883">
    <property type="entry name" value="PHYTANOYL-COA DIOXYGENASE DOMAIN CONTAINING 1"/>
    <property type="match status" value="1"/>
</dbReference>
<dbReference type="Pfam" id="PF05721">
    <property type="entry name" value="PhyH"/>
    <property type="match status" value="1"/>
</dbReference>
<organism evidence="1">
    <name type="scientific">marine metagenome</name>
    <dbReference type="NCBI Taxonomy" id="408172"/>
    <lineage>
        <taxon>unclassified sequences</taxon>
        <taxon>metagenomes</taxon>
        <taxon>ecological metagenomes</taxon>
    </lineage>
</organism>
<protein>
    <recommendedName>
        <fullName evidence="2">Phytanoyl-CoA dioxygenase</fullName>
    </recommendedName>
</protein>
<dbReference type="Gene3D" id="2.60.120.620">
    <property type="entry name" value="q2cbj1_9rhob like domain"/>
    <property type="match status" value="1"/>
</dbReference>
<proteinExistence type="predicted"/>
<reference evidence="1" key="1">
    <citation type="submission" date="2018-05" db="EMBL/GenBank/DDBJ databases">
        <authorList>
            <person name="Lanie J.A."/>
            <person name="Ng W.-L."/>
            <person name="Kazmierczak K.M."/>
            <person name="Andrzejewski T.M."/>
            <person name="Davidsen T.M."/>
            <person name="Wayne K.J."/>
            <person name="Tettelin H."/>
            <person name="Glass J.I."/>
            <person name="Rusch D."/>
            <person name="Podicherti R."/>
            <person name="Tsui H.-C.T."/>
            <person name="Winkler M.E."/>
        </authorList>
    </citation>
    <scope>NUCLEOTIDE SEQUENCE</scope>
</reference>
<dbReference type="GO" id="GO:0016491">
    <property type="term" value="F:oxidoreductase activity"/>
    <property type="evidence" value="ECO:0007669"/>
    <property type="project" value="UniProtKB-ARBA"/>
</dbReference>
<dbReference type="SUPFAM" id="SSF51197">
    <property type="entry name" value="Clavaminate synthase-like"/>
    <property type="match status" value="1"/>
</dbReference>
<evidence type="ECO:0000313" key="1">
    <source>
        <dbReference type="EMBL" id="SVD06399.1"/>
    </source>
</evidence>
<dbReference type="InterPro" id="IPR008775">
    <property type="entry name" value="Phytyl_CoA_dOase-like"/>
</dbReference>
<gene>
    <name evidence="1" type="ORF">METZ01_LOCUS359253</name>
</gene>
<feature type="non-terminal residue" evidence="1">
    <location>
        <position position="219"/>
    </location>
</feature>
<accession>A0A382S956</accession>
<dbReference type="PANTHER" id="PTHR20883:SF48">
    <property type="entry name" value="ECTOINE DIOXYGENASE"/>
    <property type="match status" value="1"/>
</dbReference>
<name>A0A382S956_9ZZZZ</name>
<dbReference type="AlphaFoldDB" id="A0A382S956"/>
<evidence type="ECO:0008006" key="2">
    <source>
        <dbReference type="Google" id="ProtNLM"/>
    </source>
</evidence>
<dbReference type="GO" id="GO:0046872">
    <property type="term" value="F:metal ion binding"/>
    <property type="evidence" value="ECO:0007669"/>
    <property type="project" value="UniProtKB-ARBA"/>
</dbReference>
<sequence>MVNDNDWDFFDQNGYVLIKGILQGDYLKKIQNAYDEIWEKEGPRVNQHKLLKNPTFIELIEHPPLLDQHRAIFGSQTQLLQYDLLRQDPDSKKPDRGWHRDFSFPGDYPLSVNTIIYLDHMTDERGPTYVIPGSHRGWRQVTERTRSKAMPDEVAIYAEPGDAAFINAAVWHSGGANQSDGWRRTIYPYYGHWWLKRYEWEHSLPWQCLKNASEQRLRL</sequence>